<dbReference type="InterPro" id="IPR052164">
    <property type="entry name" value="Anthracycline_SecMetBiosynth"/>
</dbReference>
<organism evidence="2 3">
    <name type="scientific">Amnibacterium kyonggiense</name>
    <dbReference type="NCBI Taxonomy" id="595671"/>
    <lineage>
        <taxon>Bacteria</taxon>
        <taxon>Bacillati</taxon>
        <taxon>Actinomycetota</taxon>
        <taxon>Actinomycetes</taxon>
        <taxon>Micrococcales</taxon>
        <taxon>Microbacteriaceae</taxon>
        <taxon>Amnibacterium</taxon>
    </lineage>
</organism>
<dbReference type="PANTHER" id="PTHR33993:SF5">
    <property type="entry name" value="GLYOXALASE"/>
    <property type="match status" value="1"/>
</dbReference>
<evidence type="ECO:0000313" key="3">
    <source>
        <dbReference type="Proteomes" id="UP000295344"/>
    </source>
</evidence>
<dbReference type="PANTHER" id="PTHR33993">
    <property type="entry name" value="GLYOXALASE-RELATED"/>
    <property type="match status" value="1"/>
</dbReference>
<dbReference type="EMBL" id="SOAM01000001">
    <property type="protein sequence ID" value="TDS80258.1"/>
    <property type="molecule type" value="Genomic_DNA"/>
</dbReference>
<evidence type="ECO:0000313" key="2">
    <source>
        <dbReference type="EMBL" id="TDS80258.1"/>
    </source>
</evidence>
<reference evidence="2 3" key="1">
    <citation type="submission" date="2019-03" db="EMBL/GenBank/DDBJ databases">
        <title>Genomic Encyclopedia of Archaeal and Bacterial Type Strains, Phase II (KMG-II): from individual species to whole genera.</title>
        <authorList>
            <person name="Goeker M."/>
        </authorList>
    </citation>
    <scope>NUCLEOTIDE SEQUENCE [LARGE SCALE GENOMIC DNA]</scope>
    <source>
        <strain evidence="2 3">DSM 24782</strain>
    </source>
</reference>
<dbReference type="GO" id="GO:0016829">
    <property type="term" value="F:lyase activity"/>
    <property type="evidence" value="ECO:0007669"/>
    <property type="project" value="UniProtKB-KW"/>
</dbReference>
<dbReference type="Gene3D" id="3.10.180.10">
    <property type="entry name" value="2,3-Dihydroxybiphenyl 1,2-Dioxygenase, domain 1"/>
    <property type="match status" value="1"/>
</dbReference>
<dbReference type="Proteomes" id="UP000295344">
    <property type="component" value="Unassembled WGS sequence"/>
</dbReference>
<name>A0A4R7FRC4_9MICO</name>
<dbReference type="InterPro" id="IPR004360">
    <property type="entry name" value="Glyas_Fos-R_dOase_dom"/>
</dbReference>
<dbReference type="SUPFAM" id="SSF54593">
    <property type="entry name" value="Glyoxalase/Bleomycin resistance protein/Dihydroxybiphenyl dioxygenase"/>
    <property type="match status" value="1"/>
</dbReference>
<dbReference type="RefSeq" id="WP_133764996.1">
    <property type="nucleotide sequence ID" value="NZ_BAAARP010000001.1"/>
</dbReference>
<accession>A0A4R7FRC4</accession>
<dbReference type="PROSITE" id="PS51819">
    <property type="entry name" value="VOC"/>
    <property type="match status" value="1"/>
</dbReference>
<dbReference type="OrthoDB" id="9799428at2"/>
<dbReference type="InterPro" id="IPR029068">
    <property type="entry name" value="Glyas_Bleomycin-R_OHBP_Dase"/>
</dbReference>
<feature type="domain" description="VOC" evidence="1">
    <location>
        <begin position="6"/>
        <end position="118"/>
    </location>
</feature>
<protein>
    <submittedName>
        <fullName evidence="2">Putative enzyme related to lactoylglutathione lyase</fullName>
    </submittedName>
</protein>
<dbReference type="AlphaFoldDB" id="A0A4R7FRC4"/>
<evidence type="ECO:0000259" key="1">
    <source>
        <dbReference type="PROSITE" id="PS51819"/>
    </source>
</evidence>
<gene>
    <name evidence="2" type="ORF">CLV52_0813</name>
</gene>
<proteinExistence type="predicted"/>
<sequence length="119" mass="12987">MASITGFGGAFLRADDPEALAAWYAEHLGLPRTHGVFELAQSAERAPVVLAFFARDEASFPAAQPVMLNLQVDDLDGMLDRLAAAEVPVDPERPTYDGIGRFGWFTDPEGNRVELWQPA</sequence>
<dbReference type="InterPro" id="IPR037523">
    <property type="entry name" value="VOC_core"/>
</dbReference>
<comment type="caution">
    <text evidence="2">The sequence shown here is derived from an EMBL/GenBank/DDBJ whole genome shotgun (WGS) entry which is preliminary data.</text>
</comment>
<dbReference type="CDD" id="cd06587">
    <property type="entry name" value="VOC"/>
    <property type="match status" value="1"/>
</dbReference>
<dbReference type="Pfam" id="PF00903">
    <property type="entry name" value="Glyoxalase"/>
    <property type="match status" value="1"/>
</dbReference>
<keyword evidence="2" id="KW-0456">Lyase</keyword>
<keyword evidence="3" id="KW-1185">Reference proteome</keyword>